<evidence type="ECO:0000256" key="1">
    <source>
        <dbReference type="ARBA" id="ARBA00008572"/>
    </source>
</evidence>
<evidence type="ECO:0000313" key="4">
    <source>
        <dbReference type="EMBL" id="KAG6573396.1"/>
    </source>
</evidence>
<feature type="domain" description="Cationic amino acid transporter C-terminal" evidence="3">
    <location>
        <begin position="29"/>
        <end position="77"/>
    </location>
</feature>
<protein>
    <submittedName>
        <fullName evidence="4">Cationic amino acid transporter 1</fullName>
    </submittedName>
</protein>
<dbReference type="GO" id="GO:0015189">
    <property type="term" value="F:L-lysine transmembrane transporter activity"/>
    <property type="evidence" value="ECO:0007669"/>
    <property type="project" value="TreeGrafter"/>
</dbReference>
<proteinExistence type="inferred from homology"/>
<dbReference type="Pfam" id="PF13906">
    <property type="entry name" value="AA_permease_C"/>
    <property type="match status" value="1"/>
</dbReference>
<keyword evidence="2" id="KW-1133">Transmembrane helix</keyword>
<comment type="caution">
    <text evidence="4">The sequence shown here is derived from an EMBL/GenBank/DDBJ whole genome shotgun (WGS) entry which is preliminary data.</text>
</comment>
<feature type="non-terminal residue" evidence="4">
    <location>
        <position position="1"/>
    </location>
</feature>
<comment type="similarity">
    <text evidence="1">Belongs to the amino acid-polyamine-organocation (APC) superfamily. Cationic amino acid transporter (CAT) (TC 2.A.3.3) family.</text>
</comment>
<feature type="transmembrane region" description="Helical" evidence="2">
    <location>
        <begin position="24"/>
        <end position="46"/>
    </location>
</feature>
<keyword evidence="2" id="KW-0472">Membrane</keyword>
<dbReference type="InterPro" id="IPR029485">
    <property type="entry name" value="CAT_C"/>
</dbReference>
<dbReference type="EMBL" id="JAGKQH010000018">
    <property type="protein sequence ID" value="KAG6573396.1"/>
    <property type="molecule type" value="Genomic_DNA"/>
</dbReference>
<organism evidence="4 5">
    <name type="scientific">Cucurbita argyrosperma subsp. sororia</name>
    <dbReference type="NCBI Taxonomy" id="37648"/>
    <lineage>
        <taxon>Eukaryota</taxon>
        <taxon>Viridiplantae</taxon>
        <taxon>Streptophyta</taxon>
        <taxon>Embryophyta</taxon>
        <taxon>Tracheophyta</taxon>
        <taxon>Spermatophyta</taxon>
        <taxon>Magnoliopsida</taxon>
        <taxon>eudicotyledons</taxon>
        <taxon>Gunneridae</taxon>
        <taxon>Pentapetalae</taxon>
        <taxon>rosids</taxon>
        <taxon>fabids</taxon>
        <taxon>Cucurbitales</taxon>
        <taxon>Cucurbitaceae</taxon>
        <taxon>Cucurbiteae</taxon>
        <taxon>Cucurbita</taxon>
    </lineage>
</organism>
<dbReference type="GO" id="GO:0005313">
    <property type="term" value="F:L-glutamate transmembrane transporter activity"/>
    <property type="evidence" value="ECO:0007669"/>
    <property type="project" value="TreeGrafter"/>
</dbReference>
<dbReference type="GO" id="GO:0005886">
    <property type="term" value="C:plasma membrane"/>
    <property type="evidence" value="ECO:0007669"/>
    <property type="project" value="TreeGrafter"/>
</dbReference>
<dbReference type="PANTHER" id="PTHR43243:SF1">
    <property type="entry name" value="CATIONIC AMINO ACID TRANSPORTER 1"/>
    <property type="match status" value="1"/>
</dbReference>
<reference evidence="4 5" key="1">
    <citation type="journal article" date="2021" name="Hortic Res">
        <title>The domestication of Cucurbita argyrosperma as revealed by the genome of its wild relative.</title>
        <authorList>
            <person name="Barrera-Redondo J."/>
            <person name="Sanchez-de la Vega G."/>
            <person name="Aguirre-Liguori J.A."/>
            <person name="Castellanos-Morales G."/>
            <person name="Gutierrez-Guerrero Y.T."/>
            <person name="Aguirre-Dugua X."/>
            <person name="Aguirre-Planter E."/>
            <person name="Tenaillon M.I."/>
            <person name="Lira-Saade R."/>
            <person name="Eguiarte L.E."/>
        </authorList>
    </citation>
    <scope>NUCLEOTIDE SEQUENCE [LARGE SCALE GENOMIC DNA]</scope>
    <source>
        <strain evidence="4">JBR-2021</strain>
    </source>
</reference>
<keyword evidence="2" id="KW-0812">Transmembrane</keyword>
<name>A0AAV6M009_9ROSI</name>
<keyword evidence="5" id="KW-1185">Reference proteome</keyword>
<feature type="transmembrane region" description="Helical" evidence="2">
    <location>
        <begin position="58"/>
        <end position="78"/>
    </location>
</feature>
<evidence type="ECO:0000313" key="5">
    <source>
        <dbReference type="Proteomes" id="UP000685013"/>
    </source>
</evidence>
<gene>
    <name evidence="4" type="primary">CAT1-15</name>
    <name evidence="4" type="ORF">SDJN03_27283</name>
</gene>
<dbReference type="AlphaFoldDB" id="A0AAV6M009"/>
<evidence type="ECO:0000259" key="3">
    <source>
        <dbReference type="Pfam" id="PF13906"/>
    </source>
</evidence>
<dbReference type="PANTHER" id="PTHR43243">
    <property type="entry name" value="INNER MEMBRANE TRANSPORTER YGJI-RELATED"/>
    <property type="match status" value="1"/>
</dbReference>
<sequence>MVSLTLALWPYTGAASHRPKNSASRVGGVPLVPWLPSLSIAINLFLLGSIDKASFERFGIWTGILLVYYILIGLHASYDSAIESKTIAGEVNSSL</sequence>
<evidence type="ECO:0000256" key="2">
    <source>
        <dbReference type="SAM" id="Phobius"/>
    </source>
</evidence>
<dbReference type="Proteomes" id="UP000685013">
    <property type="component" value="Chromosome 18"/>
</dbReference>
<accession>A0AAV6M009</accession>